<evidence type="ECO:0000313" key="4">
    <source>
        <dbReference type="EMBL" id="CAH2063836.1"/>
    </source>
</evidence>
<dbReference type="FunFam" id="1.25.40.10:FF:000733">
    <property type="entry name" value="Pentatricopeptide repeat-containing protein, chloroplastic"/>
    <property type="match status" value="1"/>
</dbReference>
<dbReference type="Gene3D" id="1.25.40.10">
    <property type="entry name" value="Tetratricopeptide repeat domain"/>
    <property type="match status" value="2"/>
</dbReference>
<dbReference type="AlphaFoldDB" id="A0AAU9SI04"/>
<evidence type="ECO:0000256" key="3">
    <source>
        <dbReference type="SAM" id="Phobius"/>
    </source>
</evidence>
<dbReference type="Pfam" id="PF13041">
    <property type="entry name" value="PPR_2"/>
    <property type="match status" value="1"/>
</dbReference>
<dbReference type="EMBL" id="OU466861">
    <property type="protein sequence ID" value="CAH2063836.1"/>
    <property type="molecule type" value="Genomic_DNA"/>
</dbReference>
<keyword evidence="3" id="KW-0472">Membrane</keyword>
<accession>A0AAU9SI04</accession>
<proteinExistence type="predicted"/>
<dbReference type="PROSITE" id="PS51375">
    <property type="entry name" value="PPR"/>
    <property type="match status" value="2"/>
</dbReference>
<dbReference type="Pfam" id="PF01535">
    <property type="entry name" value="PPR"/>
    <property type="match status" value="3"/>
</dbReference>
<dbReference type="Pfam" id="PF03385">
    <property type="entry name" value="STELLO"/>
    <property type="match status" value="1"/>
</dbReference>
<keyword evidence="3" id="KW-1133">Transmembrane helix</keyword>
<name>A0AAU9SI04_THLAR</name>
<feature type="repeat" description="PPR" evidence="2">
    <location>
        <begin position="164"/>
        <end position="198"/>
    </location>
</feature>
<reference evidence="4 5" key="1">
    <citation type="submission" date="2022-03" db="EMBL/GenBank/DDBJ databases">
        <authorList>
            <person name="Nunn A."/>
            <person name="Chopra R."/>
            <person name="Nunn A."/>
            <person name="Contreras Garrido A."/>
        </authorList>
    </citation>
    <scope>NUCLEOTIDE SEQUENCE [LARGE SCALE GENOMIC DNA]</scope>
</reference>
<gene>
    <name evidence="4" type="ORF">TAV2_LOCUS17001</name>
</gene>
<protein>
    <submittedName>
        <fullName evidence="4">Uncharacterized protein</fullName>
    </submittedName>
</protein>
<dbReference type="Proteomes" id="UP000836841">
    <property type="component" value="Chromosome 5"/>
</dbReference>
<dbReference type="NCBIfam" id="TIGR00756">
    <property type="entry name" value="PPR"/>
    <property type="match status" value="1"/>
</dbReference>
<evidence type="ECO:0000313" key="5">
    <source>
        <dbReference type="Proteomes" id="UP000836841"/>
    </source>
</evidence>
<keyword evidence="3" id="KW-0812">Transmembrane</keyword>
<dbReference type="PANTHER" id="PTHR31362">
    <property type="entry name" value="GLYCOSYLTRANSFERASE STELLO1-RELATED"/>
    <property type="match status" value="1"/>
</dbReference>
<keyword evidence="1" id="KW-0677">Repeat</keyword>
<organism evidence="4 5">
    <name type="scientific">Thlaspi arvense</name>
    <name type="common">Field penny-cress</name>
    <dbReference type="NCBI Taxonomy" id="13288"/>
    <lineage>
        <taxon>Eukaryota</taxon>
        <taxon>Viridiplantae</taxon>
        <taxon>Streptophyta</taxon>
        <taxon>Embryophyta</taxon>
        <taxon>Tracheophyta</taxon>
        <taxon>Spermatophyta</taxon>
        <taxon>Magnoliopsida</taxon>
        <taxon>eudicotyledons</taxon>
        <taxon>Gunneridae</taxon>
        <taxon>Pentapetalae</taxon>
        <taxon>rosids</taxon>
        <taxon>malvids</taxon>
        <taxon>Brassicales</taxon>
        <taxon>Brassicaceae</taxon>
        <taxon>Thlaspideae</taxon>
        <taxon>Thlaspi</taxon>
    </lineage>
</organism>
<dbReference type="PANTHER" id="PTHR31362:SF0">
    <property type="entry name" value="EXOSTOSIN DOMAIN-CONTAINING PROTEIN-RELATED"/>
    <property type="match status" value="1"/>
</dbReference>
<evidence type="ECO:0000256" key="1">
    <source>
        <dbReference type="ARBA" id="ARBA00022737"/>
    </source>
</evidence>
<keyword evidence="5" id="KW-1185">Reference proteome</keyword>
<dbReference type="InterPro" id="IPR002885">
    <property type="entry name" value="PPR_rpt"/>
</dbReference>
<feature type="repeat" description="PPR" evidence="2">
    <location>
        <begin position="293"/>
        <end position="327"/>
    </location>
</feature>
<sequence>MSSCLHLHLLPPVCFPYPSHPLPFSRHKPLYLLRATPTSATAEVVTDGVDGASSKPVSQSRSPEWWIDSLRSKVRSGLLREAVLSYIDMIVFSIKPNNYAFPALLKAVADLQDMDLGKQIHAHVYKFGYGVDSVTVANTLVNLYRKCGDFGAVYKVFDRISERNQVSWNSMISSLCSFEKWEMALEAFRCMLDENVEPSSFTLVSVALACSNLRIDEGLVMGKQVHAYSLRKGELNSFIINTLVAIKEAIHGFVVKRGLDGDRFVQNALMDMYSRLGKIDVSEMIFGKLEDRDLVTWNTMITGYVFSEYHEDALVVLHKMQNLERKASEEITLILSLSIFFAVTCFGISDSEFGFGVLEVRGLNLMLVQDRVAPKPPKSRIKELSIHGHSHRIAEPRNLDFSSWFSDNVYRVFVFFLFVVTVAAFFFLYNTTDTASLLCFQSQSTQSIQSLTRPQINWNTIQIVSDKTSPYANFRTEKWIVVSVTKYPTEELKGLVKIKGWQVLAIGNSLTPKDWNLKGAIFLSLDAQAELNYRILDHLPYDSFVRKSVGYLFAIQHGAKKIYDADDRGEVIDGDLGKHFDVELVGEDARQEPILQYSHENPNRTVVNPYIHFGQRSVWPRGLPLENVGEINHEEYYTEVFGGKQFIQQGVSNGLPDVDSVYYFTRKTTFEPFDIRFDEHSPKVALPQGMMVPVNSFNTLYHSSAFWGLMLPVSVSSMASDVIRGYWGQRLLWELGGYVAVYPPTVHRYDRVEAYPFSDEKDLHVNVGRLIKFLLAWRSDKHRFFETILDLSFVMAEQGFWTELDVKFTAAWLQDLLTVGYQQPRLMSLELDRPRATIGHGDRKEFVPRKLPSVHLGVEEIGTVSSEIGNLIKWRKNFGNIVLVMFCNGPVERTALEWRLLYGRIFKTVVILSSRKNSELYVEEAKLDHIYKRLPKIFDRYSSADGFLFVEDDTVLNYWNLLQADKTKLWTTDKVTESWTTVKSAGNSDWYSVQLELVKKIVGTMPVNFQVNYKEATKKSHETVLTVCSSEVFYVPKRFVADFSDLVNLVGDMDLHYKVALPVFFLSMDSPQNFDPVLGSMVYKREPASFNSSLSLYSAEAPAVHPWSISSEQDFIKLVQKMAQGDPLLMELV</sequence>
<evidence type="ECO:0000256" key="2">
    <source>
        <dbReference type="PROSITE-ProRule" id="PRU00708"/>
    </source>
</evidence>
<dbReference type="InterPro" id="IPR011990">
    <property type="entry name" value="TPR-like_helical_dom_sf"/>
</dbReference>
<feature type="transmembrane region" description="Helical" evidence="3">
    <location>
        <begin position="409"/>
        <end position="429"/>
    </location>
</feature>
<dbReference type="InterPro" id="IPR005049">
    <property type="entry name" value="STL-like"/>
</dbReference>
<feature type="transmembrane region" description="Helical" evidence="3">
    <location>
        <begin position="331"/>
        <end position="349"/>
    </location>
</feature>